<name>A0AAN7M0N1_TRANT</name>
<evidence type="ECO:0000313" key="2">
    <source>
        <dbReference type="Proteomes" id="UP001346149"/>
    </source>
</evidence>
<organism evidence="1 2">
    <name type="scientific">Trapa natans</name>
    <name type="common">Water chestnut</name>
    <dbReference type="NCBI Taxonomy" id="22666"/>
    <lineage>
        <taxon>Eukaryota</taxon>
        <taxon>Viridiplantae</taxon>
        <taxon>Streptophyta</taxon>
        <taxon>Embryophyta</taxon>
        <taxon>Tracheophyta</taxon>
        <taxon>Spermatophyta</taxon>
        <taxon>Magnoliopsida</taxon>
        <taxon>eudicotyledons</taxon>
        <taxon>Gunneridae</taxon>
        <taxon>Pentapetalae</taxon>
        <taxon>rosids</taxon>
        <taxon>malvids</taxon>
        <taxon>Myrtales</taxon>
        <taxon>Lythraceae</taxon>
        <taxon>Trapa</taxon>
    </lineage>
</organism>
<protein>
    <submittedName>
        <fullName evidence="1">Uncharacterized protein</fullName>
    </submittedName>
</protein>
<gene>
    <name evidence="1" type="ORF">SAY86_016926</name>
</gene>
<sequence length="107" mass="12338">MLLCSESEFNDLVSSPSMHYHSCKDAAVVFCNFYALSSSEIRYISGCCLQLLDAIVYSFVLAVNLGDTRKICCHYSFEISYLTLIMRFQFFVVRCCENELLWMLDLV</sequence>
<accession>A0AAN7M0N1</accession>
<dbReference type="AlphaFoldDB" id="A0AAN7M0N1"/>
<evidence type="ECO:0000313" key="1">
    <source>
        <dbReference type="EMBL" id="KAK4789622.1"/>
    </source>
</evidence>
<dbReference type="EMBL" id="JAXQNO010000010">
    <property type="protein sequence ID" value="KAK4789622.1"/>
    <property type="molecule type" value="Genomic_DNA"/>
</dbReference>
<proteinExistence type="predicted"/>
<dbReference type="Proteomes" id="UP001346149">
    <property type="component" value="Unassembled WGS sequence"/>
</dbReference>
<comment type="caution">
    <text evidence="1">The sequence shown here is derived from an EMBL/GenBank/DDBJ whole genome shotgun (WGS) entry which is preliminary data.</text>
</comment>
<reference evidence="1 2" key="1">
    <citation type="journal article" date="2023" name="Hortic Res">
        <title>Pangenome of water caltrop reveals structural variations and asymmetric subgenome divergence after allopolyploidization.</title>
        <authorList>
            <person name="Zhang X."/>
            <person name="Chen Y."/>
            <person name="Wang L."/>
            <person name="Yuan Y."/>
            <person name="Fang M."/>
            <person name="Shi L."/>
            <person name="Lu R."/>
            <person name="Comes H.P."/>
            <person name="Ma Y."/>
            <person name="Chen Y."/>
            <person name="Huang G."/>
            <person name="Zhou Y."/>
            <person name="Zheng Z."/>
            <person name="Qiu Y."/>
        </authorList>
    </citation>
    <scope>NUCLEOTIDE SEQUENCE [LARGE SCALE GENOMIC DNA]</scope>
    <source>
        <strain evidence="1">F231</strain>
    </source>
</reference>
<keyword evidence="2" id="KW-1185">Reference proteome</keyword>